<dbReference type="CDD" id="cd23767">
    <property type="entry name" value="IQCD"/>
    <property type="match status" value="1"/>
</dbReference>
<proteinExistence type="predicted"/>
<dbReference type="PANTHER" id="PTHR33322:SF4">
    <property type="entry name" value="BAG DOMAIN CONTAINING PROTEIN, EXPRESSED"/>
    <property type="match status" value="1"/>
</dbReference>
<evidence type="ECO:0000256" key="7">
    <source>
        <dbReference type="SAM" id="MobiDB-lite"/>
    </source>
</evidence>
<feature type="domain" description="BAG" evidence="9">
    <location>
        <begin position="268"/>
        <end position="348"/>
    </location>
</feature>
<organism evidence="10 11">
    <name type="scientific">Citrus x changshan-huyou</name>
    <dbReference type="NCBI Taxonomy" id="2935761"/>
    <lineage>
        <taxon>Eukaryota</taxon>
        <taxon>Viridiplantae</taxon>
        <taxon>Streptophyta</taxon>
        <taxon>Embryophyta</taxon>
        <taxon>Tracheophyta</taxon>
        <taxon>Spermatophyta</taxon>
        <taxon>Magnoliopsida</taxon>
        <taxon>eudicotyledons</taxon>
        <taxon>Gunneridae</taxon>
        <taxon>Pentapetalae</taxon>
        <taxon>rosids</taxon>
        <taxon>malvids</taxon>
        <taxon>Sapindales</taxon>
        <taxon>Rutaceae</taxon>
        <taxon>Aurantioideae</taxon>
        <taxon>Citrus</taxon>
    </lineage>
</organism>
<feature type="domain" description="NAC" evidence="8">
    <location>
        <begin position="41"/>
        <end position="184"/>
    </location>
</feature>
<feature type="region of interest" description="Disordered" evidence="7">
    <location>
        <begin position="350"/>
        <end position="513"/>
    </location>
</feature>
<dbReference type="InterPro" id="IPR036093">
    <property type="entry name" value="NAC_dom_sf"/>
</dbReference>
<evidence type="ECO:0000256" key="4">
    <source>
        <dbReference type="ARBA" id="ARBA00023163"/>
    </source>
</evidence>
<evidence type="ECO:0008006" key="12">
    <source>
        <dbReference type="Google" id="ProtNLM"/>
    </source>
</evidence>
<keyword evidence="2" id="KW-0805">Transcription regulation</keyword>
<dbReference type="PROSITE" id="PS51005">
    <property type="entry name" value="NAC"/>
    <property type="match status" value="1"/>
</dbReference>
<dbReference type="InterPro" id="IPR000048">
    <property type="entry name" value="IQ_motif_EF-hand-BS"/>
</dbReference>
<feature type="compositionally biased region" description="Basic and acidic residues" evidence="7">
    <location>
        <begin position="386"/>
        <end position="402"/>
    </location>
</feature>
<feature type="compositionally biased region" description="Basic and acidic residues" evidence="7">
    <location>
        <begin position="575"/>
        <end position="586"/>
    </location>
</feature>
<evidence type="ECO:0000256" key="2">
    <source>
        <dbReference type="ARBA" id="ARBA00023015"/>
    </source>
</evidence>
<evidence type="ECO:0000256" key="6">
    <source>
        <dbReference type="ARBA" id="ARBA00023242"/>
    </source>
</evidence>
<protein>
    <recommendedName>
        <fullName evidence="12">NAC domain-containing protein</fullName>
    </recommendedName>
</protein>
<feature type="compositionally biased region" description="Basic and acidic residues" evidence="7">
    <location>
        <begin position="500"/>
        <end position="513"/>
    </location>
</feature>
<dbReference type="Gene3D" id="2.170.150.80">
    <property type="entry name" value="NAC domain"/>
    <property type="match status" value="1"/>
</dbReference>
<evidence type="ECO:0000256" key="1">
    <source>
        <dbReference type="ARBA" id="ARBA00022860"/>
    </source>
</evidence>
<dbReference type="AlphaFoldDB" id="A0AAP0QGY9"/>
<dbReference type="InterPro" id="IPR003441">
    <property type="entry name" value="NAC-dom"/>
</dbReference>
<dbReference type="GO" id="GO:0051087">
    <property type="term" value="F:protein-folding chaperone binding"/>
    <property type="evidence" value="ECO:0007669"/>
    <property type="project" value="InterPro"/>
</dbReference>
<evidence type="ECO:0000313" key="10">
    <source>
        <dbReference type="EMBL" id="KAK9188644.1"/>
    </source>
</evidence>
<evidence type="ECO:0000313" key="11">
    <source>
        <dbReference type="Proteomes" id="UP001428341"/>
    </source>
</evidence>
<accession>A0AAP0QGY9</accession>
<dbReference type="GO" id="GO:0005516">
    <property type="term" value="F:calmodulin binding"/>
    <property type="evidence" value="ECO:0007669"/>
    <property type="project" value="UniProtKB-KW"/>
</dbReference>
<dbReference type="InterPro" id="IPR040400">
    <property type="entry name" value="BAG5/6/7/8"/>
</dbReference>
<evidence type="ECO:0000256" key="3">
    <source>
        <dbReference type="ARBA" id="ARBA00023125"/>
    </source>
</evidence>
<name>A0AAP0QGY9_9ROSI</name>
<keyword evidence="5" id="KW-0143">Chaperone</keyword>
<dbReference type="InterPro" id="IPR036533">
    <property type="entry name" value="BAG_dom_sf"/>
</dbReference>
<keyword evidence="3" id="KW-0238">DNA-binding</keyword>
<keyword evidence="6" id="KW-0539">Nucleus</keyword>
<keyword evidence="11" id="KW-1185">Reference proteome</keyword>
<dbReference type="SMART" id="SM00264">
    <property type="entry name" value="BAG"/>
    <property type="match status" value="1"/>
</dbReference>
<gene>
    <name evidence="10" type="ORF">WN944_020049</name>
</gene>
<dbReference type="SUPFAM" id="SSF63491">
    <property type="entry name" value="BAG domain"/>
    <property type="match status" value="1"/>
</dbReference>
<dbReference type="InterPro" id="IPR003103">
    <property type="entry name" value="BAG_domain"/>
</dbReference>
<feature type="compositionally biased region" description="Acidic residues" evidence="7">
    <location>
        <begin position="403"/>
        <end position="426"/>
    </location>
</feature>
<evidence type="ECO:0000259" key="9">
    <source>
        <dbReference type="PROSITE" id="PS51035"/>
    </source>
</evidence>
<dbReference type="PROSITE" id="PS50096">
    <property type="entry name" value="IQ"/>
    <property type="match status" value="1"/>
</dbReference>
<dbReference type="Pfam" id="PF00612">
    <property type="entry name" value="IQ"/>
    <property type="match status" value="1"/>
</dbReference>
<dbReference type="Proteomes" id="UP001428341">
    <property type="component" value="Unassembled WGS sequence"/>
</dbReference>
<dbReference type="GO" id="GO:0003677">
    <property type="term" value="F:DNA binding"/>
    <property type="evidence" value="ECO:0007669"/>
    <property type="project" value="UniProtKB-KW"/>
</dbReference>
<dbReference type="PANTHER" id="PTHR33322">
    <property type="entry name" value="BAG DOMAIN CONTAINING PROTEIN, EXPRESSED"/>
    <property type="match status" value="1"/>
</dbReference>
<dbReference type="EMBL" id="JBCGBO010000007">
    <property type="protein sequence ID" value="KAK9188644.1"/>
    <property type="molecule type" value="Genomic_DNA"/>
</dbReference>
<dbReference type="PROSITE" id="PS51035">
    <property type="entry name" value="BAG"/>
    <property type="match status" value="1"/>
</dbReference>
<evidence type="ECO:0000256" key="5">
    <source>
        <dbReference type="ARBA" id="ARBA00023186"/>
    </source>
</evidence>
<dbReference type="GO" id="GO:0006355">
    <property type="term" value="P:regulation of DNA-templated transcription"/>
    <property type="evidence" value="ECO:0007669"/>
    <property type="project" value="InterPro"/>
</dbReference>
<dbReference type="Pfam" id="PF02365">
    <property type="entry name" value="NAM"/>
    <property type="match status" value="1"/>
</dbReference>
<feature type="compositionally biased region" description="Polar residues" evidence="7">
    <location>
        <begin position="441"/>
        <end position="455"/>
    </location>
</feature>
<comment type="caution">
    <text evidence="10">The sequence shown here is derived from an EMBL/GenBank/DDBJ whole genome shotgun (WGS) entry which is preliminary data.</text>
</comment>
<reference evidence="10 11" key="1">
    <citation type="submission" date="2024-05" db="EMBL/GenBank/DDBJ databases">
        <title>Haplotype-resolved chromosome-level genome assembly of Huyou (Citrus changshanensis).</title>
        <authorList>
            <person name="Miao C."/>
            <person name="Chen W."/>
            <person name="Wu Y."/>
            <person name="Wang L."/>
            <person name="Zhao S."/>
            <person name="Grierson D."/>
            <person name="Xu C."/>
            <person name="Chen K."/>
        </authorList>
    </citation>
    <scope>NUCLEOTIDE SEQUENCE [LARGE SCALE GENOMIC DNA]</scope>
    <source>
        <strain evidence="10">01-14</strain>
        <tissue evidence="10">Leaf</tissue>
    </source>
</reference>
<sequence length="586" mass="66305">MALLDIVSYSQQTSATRNNNLSAYSISAGHGSNQDDEEYNLPLGYRFSPRGNELITHYLIKKISGQQLPANIIREIDLYAFDPHQLPISEFKYGKPDEAYFFTRPGKRRRTSSGYWKPTGRDLPILSGKAIVGFKRILIFYKGKAPRGIKTPWVVHEFRVNPLYFSAIRRNKLDEDVNAKHKVKYGEKGKMGKVHCSERIFSDDTMDNPLYGRSYWSIPSRSRPRSSYAPSVREIPVQYVGSEEKQSREPNSAVKIQKVFRAFLVRKSVKKIKEIRGEVEEIEKRISTGDTIDLIARDSQERLKLNEMLMSLLFRLDSVRGVDSGVRDCRKAVIKKAIALQEFLDAAFSSNNSRNDQNGEDENVVEAVDEQNQSAQVECTEEDGERTEAFDEKETVENQHEVGDEETVENQDDDGEAREVVEECDDVMPSVSNGPAPEENVGTSQSESEADSSANPEEDENSSPKQENNAAGAGEVEENVKQSGGEGEVEENVQQSGGEGARDENSKNKELLERMMEDHGRMMEMMAQLFERNEMQTRLLSALSHRVEQLEKAFMRERLRRKKKKNAAGAADGCETSRDNKKCGKR</sequence>
<dbReference type="SMART" id="SM00015">
    <property type="entry name" value="IQ"/>
    <property type="match status" value="1"/>
</dbReference>
<dbReference type="Pfam" id="PF02179">
    <property type="entry name" value="BAG"/>
    <property type="match status" value="1"/>
</dbReference>
<keyword evidence="4" id="KW-0804">Transcription</keyword>
<feature type="compositionally biased region" description="Acidic residues" evidence="7">
    <location>
        <begin position="358"/>
        <end position="369"/>
    </location>
</feature>
<dbReference type="SUPFAM" id="SSF101941">
    <property type="entry name" value="NAC domain"/>
    <property type="match status" value="1"/>
</dbReference>
<evidence type="ECO:0000259" key="8">
    <source>
        <dbReference type="PROSITE" id="PS51005"/>
    </source>
</evidence>
<dbReference type="Gene3D" id="1.20.58.120">
    <property type="entry name" value="BAG domain"/>
    <property type="match status" value="1"/>
</dbReference>
<dbReference type="GO" id="GO:0006457">
    <property type="term" value="P:protein folding"/>
    <property type="evidence" value="ECO:0007669"/>
    <property type="project" value="TreeGrafter"/>
</dbReference>
<keyword evidence="1" id="KW-0112">Calmodulin-binding</keyword>
<dbReference type="GO" id="GO:0009506">
    <property type="term" value="C:plasmodesma"/>
    <property type="evidence" value="ECO:0007669"/>
    <property type="project" value="TreeGrafter"/>
</dbReference>
<feature type="region of interest" description="Disordered" evidence="7">
    <location>
        <begin position="558"/>
        <end position="586"/>
    </location>
</feature>